<keyword evidence="3" id="KW-0813">Transport</keyword>
<feature type="transmembrane region" description="Helical" evidence="10">
    <location>
        <begin position="328"/>
        <end position="348"/>
    </location>
</feature>
<evidence type="ECO:0000256" key="6">
    <source>
        <dbReference type="ARBA" id="ARBA00022927"/>
    </source>
</evidence>
<keyword evidence="12" id="KW-1185">Reference proteome</keyword>
<feature type="transmembrane region" description="Helical" evidence="10">
    <location>
        <begin position="131"/>
        <end position="149"/>
    </location>
</feature>
<dbReference type="GO" id="GO:0005794">
    <property type="term" value="C:Golgi apparatus"/>
    <property type="evidence" value="ECO:0007669"/>
    <property type="project" value="EnsemblFungi"/>
</dbReference>
<keyword evidence="4 10" id="KW-0812">Transmembrane</keyword>
<evidence type="ECO:0000256" key="5">
    <source>
        <dbReference type="ARBA" id="ARBA00022856"/>
    </source>
</evidence>
<feature type="transmembrane region" description="Helical" evidence="10">
    <location>
        <begin position="155"/>
        <end position="174"/>
    </location>
</feature>
<dbReference type="GO" id="GO:0015031">
    <property type="term" value="P:protein transport"/>
    <property type="evidence" value="ECO:0007669"/>
    <property type="project" value="UniProtKB-KW"/>
</dbReference>
<evidence type="ECO:0000313" key="12">
    <source>
        <dbReference type="Proteomes" id="UP000095009"/>
    </source>
</evidence>
<evidence type="ECO:0000256" key="4">
    <source>
        <dbReference type="ARBA" id="ARBA00022692"/>
    </source>
</evidence>
<evidence type="ECO:0000256" key="8">
    <source>
        <dbReference type="ARBA" id="ARBA00023136"/>
    </source>
</evidence>
<name>A0A1E3PR29_9ASCO</name>
<feature type="transmembrane region" description="Helical" evidence="10">
    <location>
        <begin position="714"/>
        <end position="730"/>
    </location>
</feature>
<comment type="similarity">
    <text evidence="2">Belongs to the oligopeptide OPT transporter family.</text>
</comment>
<proteinExistence type="inferred from homology"/>
<evidence type="ECO:0000256" key="3">
    <source>
        <dbReference type="ARBA" id="ARBA00022448"/>
    </source>
</evidence>
<dbReference type="Pfam" id="PF03169">
    <property type="entry name" value="OPT"/>
    <property type="match status" value="1"/>
</dbReference>
<dbReference type="EMBL" id="KV454407">
    <property type="protein sequence ID" value="ODQ67392.1"/>
    <property type="molecule type" value="Genomic_DNA"/>
</dbReference>
<feature type="transmembrane region" description="Helical" evidence="10">
    <location>
        <begin position="257"/>
        <end position="277"/>
    </location>
</feature>
<dbReference type="NCBIfam" id="TIGR00728">
    <property type="entry name" value="OPT_sfam"/>
    <property type="match status" value="1"/>
</dbReference>
<sequence length="806" mass="92695">MNSSGNYLWEVPLKIRKLKLKSNNRLSGEQGSDIGHQYLHDSEVVELEEFQYHSTEHSVDEFRESEVDYDESNYNGSEYSGDEYSGDEYSLDYEDNGFLQGIPVDDSPYPEVRASVPNTDDFNMPHNTIRMWAIGLFMTTLGSGLNMLFSLHSPIFVISTFLSSIVAWPLGRFWDAYMPDVKVMGLSLNPSPFNIKEHALIIIMSNVSFGEGAAYMADVILSLEQFYNIDFGWKFRFISTITTQVLGFSMAGIMRRVLVYPGAIIWPSNLVSTTFLTNIHMNTNHMADGWKISRLRFFLIVATISFLWYFIPGFLWQSLSYFSWTTWFAPNNVIVNQVFGVVTGLGVIPITFDWNQVAGYLGSPLIPPFFAIANIMLSIVVMFWVVVPFLHYSNVSYNKYLPMSDSNSYDRFQNNYQVGNILTNNQFDLKKYQEYSPLFLSTTFIVSYGISFAAVTSTIVHTILFHGKDIYHFWNYSREEPDDIHMRLMKRYREVPDYWFLICFFVWDTGLPIWALLIGLIFALVMIIPIGLIYALTNIPIGLNVITEFMIGYMVPGKPAAMMLYKTFSYISNNQALTFLQDLKLGHYMKIDPGTLFFTQLIATIWGAIVQILVLQWSKGNIKDLCKPFQESHFTCPQARVFFNASIIWGVIGPQRLFKDSGPYFYTKWFFLLGALLPIINWLVLRKKPKSFLRYFHWPIFFNGPGTIPPATPFNLASYCCVGYIFGYWLKRKWFSWWAKYNYSLSAGLDLGLAIGSLAVFLFFSMTGVIAPRWWGNTVHQNTLDYQGLSFQVLLKKGDSFGPSKW</sequence>
<feature type="transmembrane region" description="Helical" evidence="10">
    <location>
        <begin position="297"/>
        <end position="316"/>
    </location>
</feature>
<protein>
    <submittedName>
        <fullName evidence="11">Small oligopeptide transporter</fullName>
    </submittedName>
</protein>
<dbReference type="PANTHER" id="PTHR22601">
    <property type="entry name" value="ISP4 LIKE PROTEIN"/>
    <property type="match status" value="1"/>
</dbReference>
<feature type="transmembrane region" description="Helical" evidence="10">
    <location>
        <begin position="498"/>
        <end position="525"/>
    </location>
</feature>
<gene>
    <name evidence="11" type="ORF">NADFUDRAFT_40555</name>
</gene>
<organism evidence="11 12">
    <name type="scientific">Nadsonia fulvescens var. elongata DSM 6958</name>
    <dbReference type="NCBI Taxonomy" id="857566"/>
    <lineage>
        <taxon>Eukaryota</taxon>
        <taxon>Fungi</taxon>
        <taxon>Dikarya</taxon>
        <taxon>Ascomycota</taxon>
        <taxon>Saccharomycotina</taxon>
        <taxon>Dipodascomycetes</taxon>
        <taxon>Dipodascales</taxon>
        <taxon>Dipodascales incertae sedis</taxon>
        <taxon>Nadsonia</taxon>
    </lineage>
</organism>
<dbReference type="Proteomes" id="UP000095009">
    <property type="component" value="Unassembled WGS sequence"/>
</dbReference>
<evidence type="ECO:0000256" key="9">
    <source>
        <dbReference type="SAM" id="MobiDB-lite"/>
    </source>
</evidence>
<dbReference type="NCBIfam" id="TIGR00727">
    <property type="entry name" value="ISP4_OPT"/>
    <property type="match status" value="1"/>
</dbReference>
<feature type="region of interest" description="Disordered" evidence="9">
    <location>
        <begin position="56"/>
        <end position="81"/>
    </location>
</feature>
<keyword evidence="5" id="KW-0571">Peptide transport</keyword>
<evidence type="ECO:0000313" key="11">
    <source>
        <dbReference type="EMBL" id="ODQ67392.1"/>
    </source>
</evidence>
<keyword evidence="8 10" id="KW-0472">Membrane</keyword>
<dbReference type="GO" id="GO:0005886">
    <property type="term" value="C:plasma membrane"/>
    <property type="evidence" value="ECO:0007669"/>
    <property type="project" value="EnsemblFungi"/>
</dbReference>
<dbReference type="InterPro" id="IPR004648">
    <property type="entry name" value="Oligpept_transpt"/>
</dbReference>
<feature type="transmembrane region" description="Helical" evidence="10">
    <location>
        <begin position="664"/>
        <end position="685"/>
    </location>
</feature>
<feature type="transmembrane region" description="Helical" evidence="10">
    <location>
        <begin position="751"/>
        <end position="775"/>
    </location>
</feature>
<evidence type="ECO:0000256" key="7">
    <source>
        <dbReference type="ARBA" id="ARBA00022989"/>
    </source>
</evidence>
<dbReference type="GO" id="GO:1901584">
    <property type="term" value="F:tetrapeptide transmembrane transporter activity"/>
    <property type="evidence" value="ECO:0007669"/>
    <property type="project" value="EnsemblFungi"/>
</dbReference>
<feature type="compositionally biased region" description="Basic and acidic residues" evidence="9">
    <location>
        <begin position="56"/>
        <end position="66"/>
    </location>
</feature>
<feature type="transmembrane region" description="Helical" evidence="10">
    <location>
        <begin position="438"/>
        <end position="464"/>
    </location>
</feature>
<evidence type="ECO:0000256" key="1">
    <source>
        <dbReference type="ARBA" id="ARBA00004141"/>
    </source>
</evidence>
<dbReference type="AlphaFoldDB" id="A0A1E3PR29"/>
<comment type="subcellular location">
    <subcellularLocation>
        <location evidence="1">Membrane</location>
        <topology evidence="1">Multi-pass membrane protein</topology>
    </subcellularLocation>
</comment>
<accession>A0A1E3PR29</accession>
<dbReference type="InterPro" id="IPR004813">
    <property type="entry name" value="OPT"/>
</dbReference>
<feature type="transmembrane region" description="Helical" evidence="10">
    <location>
        <begin position="532"/>
        <end position="555"/>
    </location>
</feature>
<reference evidence="11 12" key="1">
    <citation type="journal article" date="2016" name="Proc. Natl. Acad. Sci. U.S.A.">
        <title>Comparative genomics of biotechnologically important yeasts.</title>
        <authorList>
            <person name="Riley R."/>
            <person name="Haridas S."/>
            <person name="Wolfe K.H."/>
            <person name="Lopes M.R."/>
            <person name="Hittinger C.T."/>
            <person name="Goeker M."/>
            <person name="Salamov A.A."/>
            <person name="Wisecaver J.H."/>
            <person name="Long T.M."/>
            <person name="Calvey C.H."/>
            <person name="Aerts A.L."/>
            <person name="Barry K.W."/>
            <person name="Choi C."/>
            <person name="Clum A."/>
            <person name="Coughlan A.Y."/>
            <person name="Deshpande S."/>
            <person name="Douglass A.P."/>
            <person name="Hanson S.J."/>
            <person name="Klenk H.-P."/>
            <person name="LaButti K.M."/>
            <person name="Lapidus A."/>
            <person name="Lindquist E.A."/>
            <person name="Lipzen A.M."/>
            <person name="Meier-Kolthoff J.P."/>
            <person name="Ohm R.A."/>
            <person name="Otillar R.P."/>
            <person name="Pangilinan J.L."/>
            <person name="Peng Y."/>
            <person name="Rokas A."/>
            <person name="Rosa C.A."/>
            <person name="Scheuner C."/>
            <person name="Sibirny A.A."/>
            <person name="Slot J.C."/>
            <person name="Stielow J.B."/>
            <person name="Sun H."/>
            <person name="Kurtzman C.P."/>
            <person name="Blackwell M."/>
            <person name="Grigoriev I.V."/>
            <person name="Jeffries T.W."/>
        </authorList>
    </citation>
    <scope>NUCLEOTIDE SEQUENCE [LARGE SCALE GENOMIC DNA]</scope>
    <source>
        <strain evidence="11 12">DSM 6958</strain>
    </source>
</reference>
<feature type="transmembrane region" description="Helical" evidence="10">
    <location>
        <begin position="368"/>
        <end position="390"/>
    </location>
</feature>
<dbReference type="OrthoDB" id="9986677at2759"/>
<keyword evidence="6" id="KW-0653">Protein transport</keyword>
<evidence type="ECO:0000256" key="2">
    <source>
        <dbReference type="ARBA" id="ARBA00008807"/>
    </source>
</evidence>
<feature type="transmembrane region" description="Helical" evidence="10">
    <location>
        <begin position="597"/>
        <end position="618"/>
    </location>
</feature>
<keyword evidence="7 10" id="KW-1133">Transmembrane helix</keyword>
<evidence type="ECO:0000256" key="10">
    <source>
        <dbReference type="SAM" id="Phobius"/>
    </source>
</evidence>